<dbReference type="EMBL" id="WEGH01000004">
    <property type="protein sequence ID" value="MQY07827.1"/>
    <property type="molecule type" value="Genomic_DNA"/>
</dbReference>
<proteinExistence type="predicted"/>
<dbReference type="Proteomes" id="UP000487268">
    <property type="component" value="Unassembled WGS sequence"/>
</dbReference>
<evidence type="ECO:0000313" key="1">
    <source>
        <dbReference type="EMBL" id="MQY07827.1"/>
    </source>
</evidence>
<organism evidence="1 2">
    <name type="scientific">Actinomadura macrotermitis</name>
    <dbReference type="NCBI Taxonomy" id="2585200"/>
    <lineage>
        <taxon>Bacteria</taxon>
        <taxon>Bacillati</taxon>
        <taxon>Actinomycetota</taxon>
        <taxon>Actinomycetes</taxon>
        <taxon>Streptosporangiales</taxon>
        <taxon>Thermomonosporaceae</taxon>
        <taxon>Actinomadura</taxon>
    </lineage>
</organism>
<accession>A0A7K0C2W8</accession>
<gene>
    <name evidence="1" type="ORF">ACRB68_59290</name>
</gene>
<keyword evidence="2" id="KW-1185">Reference proteome</keyword>
<comment type="caution">
    <text evidence="1">The sequence shown here is derived from an EMBL/GenBank/DDBJ whole genome shotgun (WGS) entry which is preliminary data.</text>
</comment>
<name>A0A7K0C2W8_9ACTN</name>
<evidence type="ECO:0000313" key="2">
    <source>
        <dbReference type="Proteomes" id="UP000487268"/>
    </source>
</evidence>
<protein>
    <submittedName>
        <fullName evidence="1">Uncharacterized protein</fullName>
    </submittedName>
</protein>
<dbReference type="AlphaFoldDB" id="A0A7K0C2W8"/>
<sequence length="69" mass="6964">MGRRSFAVLGGLMMSAGVLIAVTPVSTGVAPASTASLRKGKGSMRPFPVRSVTAPFPGGPRLVPARSVV</sequence>
<reference evidence="1 2" key="1">
    <citation type="submission" date="2019-10" db="EMBL/GenBank/DDBJ databases">
        <title>Actinomadura rubteroloni sp. nov. and Actinomadura macrotermitis sp. nov., isolated from the gut of fungus growing-termite Macrotermes natalensis.</title>
        <authorList>
            <person name="Benndorf R."/>
            <person name="Martin K."/>
            <person name="Kuefner M."/>
            <person name="De Beer W."/>
            <person name="Kaster A.-K."/>
            <person name="Vollmers J."/>
            <person name="Poulsen M."/>
            <person name="Beemelmanns C."/>
        </authorList>
    </citation>
    <scope>NUCLEOTIDE SEQUENCE [LARGE SCALE GENOMIC DNA]</scope>
    <source>
        <strain evidence="1 2">RB68</strain>
    </source>
</reference>